<evidence type="ECO:0000313" key="3">
    <source>
        <dbReference type="Proteomes" id="UP000314986"/>
    </source>
</evidence>
<dbReference type="STRING" id="7868.ENSCMIP00000009067"/>
<feature type="domain" description="FERM" evidence="1">
    <location>
        <begin position="1"/>
        <end position="95"/>
    </location>
</feature>
<dbReference type="InterPro" id="IPR029071">
    <property type="entry name" value="Ubiquitin-like_domsf"/>
</dbReference>
<evidence type="ECO:0000259" key="1">
    <source>
        <dbReference type="PROSITE" id="PS50057"/>
    </source>
</evidence>
<keyword evidence="3" id="KW-1185">Reference proteome</keyword>
<dbReference type="PANTHER" id="PTHR46221:SF11">
    <property type="entry name" value="NON-SPECIFIC PROTEIN-TYROSINE KINASE"/>
    <property type="match status" value="1"/>
</dbReference>
<dbReference type="Pfam" id="PF18038">
    <property type="entry name" value="FERM_N_2"/>
    <property type="match status" value="1"/>
</dbReference>
<dbReference type="PANTHER" id="PTHR46221">
    <property type="entry name" value="FERM AND PDZ DOMAIN-CONTAINING PROTEIN FAMILY MEMBER"/>
    <property type="match status" value="1"/>
</dbReference>
<reference evidence="3" key="1">
    <citation type="journal article" date="2006" name="Science">
        <title>Ancient noncoding elements conserved in the human genome.</title>
        <authorList>
            <person name="Venkatesh B."/>
            <person name="Kirkness E.F."/>
            <person name="Loh Y.H."/>
            <person name="Halpern A.L."/>
            <person name="Lee A.P."/>
            <person name="Johnson J."/>
            <person name="Dandona N."/>
            <person name="Viswanathan L.D."/>
            <person name="Tay A."/>
            <person name="Venter J.C."/>
            <person name="Strausberg R.L."/>
            <person name="Brenner S."/>
        </authorList>
    </citation>
    <scope>NUCLEOTIDE SEQUENCE [LARGE SCALE GENOMIC DNA]</scope>
</reference>
<reference evidence="3" key="2">
    <citation type="journal article" date="2007" name="PLoS Biol.">
        <title>Survey sequencing and comparative analysis of the elephant shark (Callorhinchus milii) genome.</title>
        <authorList>
            <person name="Venkatesh B."/>
            <person name="Kirkness E.F."/>
            <person name="Loh Y.H."/>
            <person name="Halpern A.L."/>
            <person name="Lee A.P."/>
            <person name="Johnson J."/>
            <person name="Dandona N."/>
            <person name="Viswanathan L.D."/>
            <person name="Tay A."/>
            <person name="Venter J.C."/>
            <person name="Strausberg R.L."/>
            <person name="Brenner S."/>
        </authorList>
    </citation>
    <scope>NUCLEOTIDE SEQUENCE [LARGE SCALE GENOMIC DNA]</scope>
</reference>
<reference evidence="2" key="4">
    <citation type="submission" date="2025-08" db="UniProtKB">
        <authorList>
            <consortium name="Ensembl"/>
        </authorList>
    </citation>
    <scope>IDENTIFICATION</scope>
</reference>
<accession>A0A4W3H1L4</accession>
<sequence length="95" mass="11354">MESGRLGPNISHQRCFGLRLKHLKSQERHWLHPGLTMADVQNKYESLHLQAEWRYDLRIRYLPKNFMESFTQDRTTLLYFYQQVSTPHPSTPTPP</sequence>
<dbReference type="PROSITE" id="PS50057">
    <property type="entry name" value="FERM_3"/>
    <property type="match status" value="1"/>
</dbReference>
<protein>
    <recommendedName>
        <fullName evidence="1">FERM domain-containing protein</fullName>
    </recommendedName>
</protein>
<name>A0A4W3H1L4_CALMI</name>
<dbReference type="InterPro" id="IPR000299">
    <property type="entry name" value="FERM_domain"/>
</dbReference>
<dbReference type="InParanoid" id="A0A4W3H1L4"/>
<dbReference type="Gene3D" id="3.10.20.90">
    <property type="entry name" value="Phosphatidylinositol 3-kinase Catalytic Subunit, Chain A, domain 1"/>
    <property type="match status" value="1"/>
</dbReference>
<dbReference type="GeneTree" id="ENSGT00940000157269"/>
<dbReference type="Ensembl" id="ENSCMIT00000009318.1">
    <property type="protein sequence ID" value="ENSCMIP00000009067.1"/>
    <property type="gene ID" value="ENSCMIG00000004836.1"/>
</dbReference>
<dbReference type="Proteomes" id="UP000314986">
    <property type="component" value="Unassembled WGS sequence"/>
</dbReference>
<dbReference type="SUPFAM" id="SSF54236">
    <property type="entry name" value="Ubiquitin-like"/>
    <property type="match status" value="1"/>
</dbReference>
<dbReference type="InterPro" id="IPR041390">
    <property type="entry name" value="FADK_N"/>
</dbReference>
<dbReference type="AlphaFoldDB" id="A0A4W3H1L4"/>
<reference evidence="2" key="5">
    <citation type="submission" date="2025-09" db="UniProtKB">
        <authorList>
            <consortium name="Ensembl"/>
        </authorList>
    </citation>
    <scope>IDENTIFICATION</scope>
</reference>
<organism evidence="2 3">
    <name type="scientific">Callorhinchus milii</name>
    <name type="common">Ghost shark</name>
    <dbReference type="NCBI Taxonomy" id="7868"/>
    <lineage>
        <taxon>Eukaryota</taxon>
        <taxon>Metazoa</taxon>
        <taxon>Chordata</taxon>
        <taxon>Craniata</taxon>
        <taxon>Vertebrata</taxon>
        <taxon>Chondrichthyes</taxon>
        <taxon>Holocephali</taxon>
        <taxon>Chimaeriformes</taxon>
        <taxon>Callorhinchidae</taxon>
        <taxon>Callorhinchus</taxon>
    </lineage>
</organism>
<evidence type="ECO:0000313" key="2">
    <source>
        <dbReference type="Ensembl" id="ENSCMIP00000009067.1"/>
    </source>
</evidence>
<reference evidence="3" key="3">
    <citation type="journal article" date="2014" name="Nature">
        <title>Elephant shark genome provides unique insights into gnathostome evolution.</title>
        <authorList>
            <consortium name="International Elephant Shark Genome Sequencing Consortium"/>
            <person name="Venkatesh B."/>
            <person name="Lee A.P."/>
            <person name="Ravi V."/>
            <person name="Maurya A.K."/>
            <person name="Lian M.M."/>
            <person name="Swann J.B."/>
            <person name="Ohta Y."/>
            <person name="Flajnik M.F."/>
            <person name="Sutoh Y."/>
            <person name="Kasahara M."/>
            <person name="Hoon S."/>
            <person name="Gangu V."/>
            <person name="Roy S.W."/>
            <person name="Irimia M."/>
            <person name="Korzh V."/>
            <person name="Kondrychyn I."/>
            <person name="Lim Z.W."/>
            <person name="Tay B.H."/>
            <person name="Tohari S."/>
            <person name="Kong K.W."/>
            <person name="Ho S."/>
            <person name="Lorente-Galdos B."/>
            <person name="Quilez J."/>
            <person name="Marques-Bonet T."/>
            <person name="Raney B.J."/>
            <person name="Ingham P.W."/>
            <person name="Tay A."/>
            <person name="Hillier L.W."/>
            <person name="Minx P."/>
            <person name="Boehm T."/>
            <person name="Wilson R.K."/>
            <person name="Brenner S."/>
            <person name="Warren W.C."/>
        </authorList>
    </citation>
    <scope>NUCLEOTIDE SEQUENCE [LARGE SCALE GENOMIC DNA]</scope>
</reference>
<proteinExistence type="predicted"/>